<dbReference type="Proteomes" id="UP000699462">
    <property type="component" value="Unassembled WGS sequence"/>
</dbReference>
<gene>
    <name evidence="1" type="ORF">P879_06383</name>
</gene>
<organism evidence="1 2">
    <name type="scientific">Paragonimus westermani</name>
    <dbReference type="NCBI Taxonomy" id="34504"/>
    <lineage>
        <taxon>Eukaryota</taxon>
        <taxon>Metazoa</taxon>
        <taxon>Spiralia</taxon>
        <taxon>Lophotrochozoa</taxon>
        <taxon>Platyhelminthes</taxon>
        <taxon>Trematoda</taxon>
        <taxon>Digenea</taxon>
        <taxon>Plagiorchiida</taxon>
        <taxon>Troglotremata</taxon>
        <taxon>Troglotrematidae</taxon>
        <taxon>Paragonimus</taxon>
    </lineage>
</organism>
<proteinExistence type="predicted"/>
<name>A0A8T0D4X3_9TREM</name>
<protein>
    <submittedName>
        <fullName evidence="1">Uncharacterized protein</fullName>
    </submittedName>
</protein>
<reference evidence="1 2" key="1">
    <citation type="submission" date="2019-07" db="EMBL/GenBank/DDBJ databases">
        <title>Annotation for the trematode Paragonimus westermani.</title>
        <authorList>
            <person name="Choi Y.-J."/>
        </authorList>
    </citation>
    <scope>NUCLEOTIDE SEQUENCE [LARGE SCALE GENOMIC DNA]</scope>
    <source>
        <strain evidence="1">180907_Pwestermani</strain>
    </source>
</reference>
<evidence type="ECO:0000313" key="2">
    <source>
        <dbReference type="Proteomes" id="UP000699462"/>
    </source>
</evidence>
<keyword evidence="2" id="KW-1185">Reference proteome</keyword>
<dbReference type="AlphaFoldDB" id="A0A8T0D4X3"/>
<dbReference type="OrthoDB" id="6235790at2759"/>
<sequence>MRFLNQLEVTNSGFCMAKIGKLFLSLLMLISICWTTVLQAFAVETPATIKPIDNLTHGVNNQQNRTGQMCTNFLGVLIDHMIYRVIADLEDPVRLNNVSNSLFELWDGQLYGLKTLQRTCPIQLEHEEIWLKANDTHPNADITIPDWVRKRDTKTGDILHLSFCLGIPKSLRLRGIMTVYALWEKYGPENVCITLSDISIRAKLSLRLNINGTIRLQLSSMRVERLNRIQFLGESDEDEGKPEVESKSGQSSGFISSYGAWADWLANGPLYTPLLIILEASLKDSFSSLIEQHTDW</sequence>
<accession>A0A8T0D4X3</accession>
<comment type="caution">
    <text evidence="1">The sequence shown here is derived from an EMBL/GenBank/DDBJ whole genome shotgun (WGS) entry which is preliminary data.</text>
</comment>
<evidence type="ECO:0000313" key="1">
    <source>
        <dbReference type="EMBL" id="KAF8562903.1"/>
    </source>
</evidence>
<dbReference type="EMBL" id="JTDF01016069">
    <property type="protein sequence ID" value="KAF8562903.1"/>
    <property type="molecule type" value="Genomic_DNA"/>
</dbReference>